<evidence type="ECO:0000256" key="4">
    <source>
        <dbReference type="ARBA" id="ARBA00022737"/>
    </source>
</evidence>
<dbReference type="SUPFAM" id="SSF142984">
    <property type="entry name" value="Nqo1 middle domain-like"/>
    <property type="match status" value="1"/>
</dbReference>
<reference evidence="10" key="1">
    <citation type="submission" date="2016-11" db="EMBL/GenBank/DDBJ databases">
        <authorList>
            <person name="Varghese N."/>
            <person name="Submissions S."/>
        </authorList>
    </citation>
    <scope>NUCLEOTIDE SEQUENCE [LARGE SCALE GENOMIC DNA]</scope>
    <source>
        <strain evidence="10">DSM 16219</strain>
    </source>
</reference>
<evidence type="ECO:0000256" key="1">
    <source>
        <dbReference type="ARBA" id="ARBA00022448"/>
    </source>
</evidence>
<keyword evidence="5" id="KW-0249">Electron transport</keyword>
<gene>
    <name evidence="9" type="ORF">SAMN02745216_04828</name>
</gene>
<dbReference type="PANTHER" id="PTHR43034">
    <property type="entry name" value="ION-TRANSLOCATING OXIDOREDUCTASE COMPLEX SUBUNIT C"/>
    <property type="match status" value="1"/>
</dbReference>
<dbReference type="PANTHER" id="PTHR43034:SF2">
    <property type="entry name" value="ION-TRANSLOCATING OXIDOREDUCTASE COMPLEX SUBUNIT C"/>
    <property type="match status" value="1"/>
</dbReference>
<dbReference type="InterPro" id="IPR019554">
    <property type="entry name" value="Soluble_ligand-bd"/>
</dbReference>
<dbReference type="PROSITE" id="PS51379">
    <property type="entry name" value="4FE4S_FER_2"/>
    <property type="match status" value="1"/>
</dbReference>
<keyword evidence="10" id="KW-1185">Reference proteome</keyword>
<dbReference type="Pfam" id="PF10531">
    <property type="entry name" value="SLBB"/>
    <property type="match status" value="1"/>
</dbReference>
<keyword evidence="6" id="KW-0408">Iron</keyword>
<dbReference type="SUPFAM" id="SSF142019">
    <property type="entry name" value="Nqo1 FMN-binding domain-like"/>
    <property type="match status" value="1"/>
</dbReference>
<keyword evidence="3" id="KW-0479">Metal-binding</keyword>
<evidence type="ECO:0000259" key="8">
    <source>
        <dbReference type="PROSITE" id="PS51379"/>
    </source>
</evidence>
<evidence type="ECO:0000256" key="5">
    <source>
        <dbReference type="ARBA" id="ARBA00022982"/>
    </source>
</evidence>
<dbReference type="GO" id="GO:0051539">
    <property type="term" value="F:4 iron, 4 sulfur cluster binding"/>
    <property type="evidence" value="ECO:0007669"/>
    <property type="project" value="UniProtKB-KW"/>
</dbReference>
<dbReference type="GO" id="GO:0009055">
    <property type="term" value="F:electron transfer activity"/>
    <property type="evidence" value="ECO:0007669"/>
    <property type="project" value="InterPro"/>
</dbReference>
<dbReference type="InterPro" id="IPR017054">
    <property type="entry name" value="PduS"/>
</dbReference>
<evidence type="ECO:0000256" key="3">
    <source>
        <dbReference type="ARBA" id="ARBA00022723"/>
    </source>
</evidence>
<dbReference type="Pfam" id="PF13375">
    <property type="entry name" value="RnfC_N"/>
    <property type="match status" value="1"/>
</dbReference>
<name>A0A1M6YSU5_9BACT</name>
<protein>
    <submittedName>
        <fullName evidence="9">Na+-translocating ferredoxin:NAD+ oxidoreductase RNF, RnfC subunit</fullName>
    </submittedName>
</protein>
<dbReference type="SUPFAM" id="SSF46548">
    <property type="entry name" value="alpha-helical ferredoxin"/>
    <property type="match status" value="1"/>
</dbReference>
<dbReference type="Proteomes" id="UP000183994">
    <property type="component" value="Unassembled WGS sequence"/>
</dbReference>
<dbReference type="InterPro" id="IPR010208">
    <property type="entry name" value="Ion_transpt_RnfC/RsxC"/>
</dbReference>
<evidence type="ECO:0000256" key="6">
    <source>
        <dbReference type="ARBA" id="ARBA00023004"/>
    </source>
</evidence>
<feature type="domain" description="4Fe-4S ferredoxin-type" evidence="8">
    <location>
        <begin position="292"/>
        <end position="323"/>
    </location>
</feature>
<dbReference type="InterPro" id="IPR037225">
    <property type="entry name" value="Nuo51_FMN-bd_sf"/>
</dbReference>
<dbReference type="InterPro" id="IPR017896">
    <property type="entry name" value="4Fe4S_Fe-S-bd"/>
</dbReference>
<dbReference type="EMBL" id="FQZU01000053">
    <property type="protein sequence ID" value="SHL21391.1"/>
    <property type="molecule type" value="Genomic_DNA"/>
</dbReference>
<dbReference type="Gene3D" id="3.10.20.600">
    <property type="match status" value="1"/>
</dbReference>
<organism evidence="9 10">
    <name type="scientific">Desulfatibacillum alkenivorans DSM 16219</name>
    <dbReference type="NCBI Taxonomy" id="1121393"/>
    <lineage>
        <taxon>Bacteria</taxon>
        <taxon>Pseudomonadati</taxon>
        <taxon>Thermodesulfobacteriota</taxon>
        <taxon>Desulfobacteria</taxon>
        <taxon>Desulfobacterales</taxon>
        <taxon>Desulfatibacillaceae</taxon>
        <taxon>Desulfatibacillum</taxon>
    </lineage>
</organism>
<evidence type="ECO:0000313" key="9">
    <source>
        <dbReference type="EMBL" id="SHL21391.1"/>
    </source>
</evidence>
<evidence type="ECO:0000256" key="7">
    <source>
        <dbReference type="ARBA" id="ARBA00023014"/>
    </source>
</evidence>
<dbReference type="OrthoDB" id="9767754at2"/>
<dbReference type="PIRSF" id="PIRSF036408">
    <property type="entry name" value="PduS_prd"/>
    <property type="match status" value="1"/>
</dbReference>
<keyword evidence="7" id="KW-0411">Iron-sulfur</keyword>
<dbReference type="InterPro" id="IPR011538">
    <property type="entry name" value="Nuo51_FMN-bd"/>
</dbReference>
<keyword evidence="4" id="KW-0677">Repeat</keyword>
<evidence type="ECO:0000313" key="10">
    <source>
        <dbReference type="Proteomes" id="UP000183994"/>
    </source>
</evidence>
<dbReference type="GO" id="GO:0016020">
    <property type="term" value="C:membrane"/>
    <property type="evidence" value="ECO:0007669"/>
    <property type="project" value="InterPro"/>
</dbReference>
<dbReference type="Pfam" id="PF01512">
    <property type="entry name" value="Complex1_51K"/>
    <property type="match status" value="1"/>
</dbReference>
<dbReference type="RefSeq" id="WP_073478811.1">
    <property type="nucleotide sequence ID" value="NZ_FQZU01000053.1"/>
</dbReference>
<dbReference type="GO" id="GO:0046872">
    <property type="term" value="F:metal ion binding"/>
    <property type="evidence" value="ECO:0007669"/>
    <property type="project" value="UniProtKB-KW"/>
</dbReference>
<evidence type="ECO:0000256" key="2">
    <source>
        <dbReference type="ARBA" id="ARBA00022485"/>
    </source>
</evidence>
<dbReference type="Gene3D" id="3.40.50.11540">
    <property type="entry name" value="NADH-ubiquinone oxidoreductase 51kDa subunit"/>
    <property type="match status" value="1"/>
</dbReference>
<dbReference type="InterPro" id="IPR026902">
    <property type="entry name" value="RnfC_N"/>
</dbReference>
<dbReference type="AlphaFoldDB" id="A0A1M6YSU5"/>
<dbReference type="STRING" id="1121393.SAMN02745216_04828"/>
<accession>A0A1M6YSU5</accession>
<proteinExistence type="predicted"/>
<keyword evidence="1" id="KW-0813">Transport</keyword>
<sequence>MTHPLVEKTRAAGVVGAGGAGFPTHVKIDAQADTVLINGASCEPLLCSDIHLMETRSDDIIKGLGLVMDAVGAEKAMIGVKAKHRNAVAILERKVADAGLTGGRNMSVFKMQDFYPGGDEHVLVNEATGRIVPQGGIPLEVGVVVSNSESVFNMSQAWEDKPVTHRTLNVAGEVMKPIVVRVPVGTPVSHVLKLAGGVRRPDCKVIDGGPMMGRVLDDPEKAFVTKTTSGLIVLPAEHNVIQGKTTDINQLMRVTRLACCQCSLCTDLCPRFQLGHNLHPHLIMRSLALPVDHPIKQQALLCSECGICEKWACPMQISPREVNRAIKQQLKIRPKDVGGEDLGRHPYTDYRRVPVKRLLGKLDLLAYDVHPEPVFDPAQPEVVGLYLRQHIGAPSTPVVSVGDMVSCGQVVAEIPEKALGARVHASISGKVMAADSEKILVKKENGNV</sequence>
<dbReference type="Pfam" id="PF13534">
    <property type="entry name" value="Fer4_17"/>
    <property type="match status" value="1"/>
</dbReference>
<keyword evidence="2" id="KW-0004">4Fe-4S</keyword>